<protein>
    <recommendedName>
        <fullName evidence="2">Urease accessory protein UreH-like transmembrane domain-containing protein</fullName>
    </recommendedName>
</protein>
<dbReference type="EMBL" id="CP010777">
    <property type="protein sequence ID" value="AKQ44958.1"/>
    <property type="molecule type" value="Genomic_DNA"/>
</dbReference>
<evidence type="ECO:0000313" key="3">
    <source>
        <dbReference type="EMBL" id="AKQ44958.1"/>
    </source>
</evidence>
<accession>A0A0H4VHX6</accession>
<sequence length="234" mass="24825">MLWAGLVIGFISSFHCVGMCGPIAMALPVGRGSGASFMGGRLLYNLGRVTTYATLGLAAGLLGRTLQLAGWQQTISIVSGLLMLALVLLPKINAGKFTQWLGTDRWWNVLRKAIGKKFQNPSAGSLFSIGVLNGLLPCGMVYFALAGAVSAPGVEGAVGYMAMFGLGTLPLMWLVSLSGKVIKPQWRYYMRSAVPYVAACLAVLFILRGLNLGVPYLSPKLISTTQEAAVCHIP</sequence>
<dbReference type="PANTHER" id="PTHR42208">
    <property type="entry name" value="HEAVY METAL TRANSPORTER-RELATED"/>
    <property type="match status" value="1"/>
</dbReference>
<dbReference type="RefSeq" id="WP_076606397.1">
    <property type="nucleotide sequence ID" value="NZ_CP010777.1"/>
</dbReference>
<dbReference type="AlphaFoldDB" id="A0A0H4VHX6"/>
<evidence type="ECO:0000256" key="1">
    <source>
        <dbReference type="SAM" id="Phobius"/>
    </source>
</evidence>
<dbReference type="STRING" id="1379910.TH63_03850"/>
<keyword evidence="1" id="KW-0812">Transmembrane</keyword>
<dbReference type="PATRIC" id="fig|1379910.4.peg.832"/>
<feature type="transmembrane region" description="Helical" evidence="1">
    <location>
        <begin position="6"/>
        <end position="30"/>
    </location>
</feature>
<feature type="transmembrane region" description="Helical" evidence="1">
    <location>
        <begin position="157"/>
        <end position="176"/>
    </location>
</feature>
<dbReference type="InterPro" id="IPR039447">
    <property type="entry name" value="UreH-like_TM_dom"/>
</dbReference>
<evidence type="ECO:0000259" key="2">
    <source>
        <dbReference type="Pfam" id="PF13386"/>
    </source>
</evidence>
<dbReference type="KEGG" id="ruf:TH63_03850"/>
<feature type="transmembrane region" description="Helical" evidence="1">
    <location>
        <begin position="126"/>
        <end position="145"/>
    </location>
</feature>
<reference evidence="3 4" key="1">
    <citation type="submission" date="2015-01" db="EMBL/GenBank/DDBJ databases">
        <title>Rufibacter sp./DG31D/ whole genome sequencing.</title>
        <authorList>
            <person name="Kim M.K."/>
            <person name="Srinivasan S."/>
            <person name="Lee J.-J."/>
        </authorList>
    </citation>
    <scope>NUCLEOTIDE SEQUENCE [LARGE SCALE GENOMIC DNA]</scope>
    <source>
        <strain evidence="3 4">DG31D</strain>
    </source>
</reference>
<feature type="transmembrane region" description="Helical" evidence="1">
    <location>
        <begin position="188"/>
        <end position="207"/>
    </location>
</feature>
<dbReference type="Proteomes" id="UP000036458">
    <property type="component" value="Chromosome"/>
</dbReference>
<keyword evidence="4" id="KW-1185">Reference proteome</keyword>
<proteinExistence type="predicted"/>
<name>A0A0H4VHX6_9BACT</name>
<dbReference type="Pfam" id="PF13386">
    <property type="entry name" value="DsbD_2"/>
    <property type="match status" value="1"/>
</dbReference>
<feature type="domain" description="Urease accessory protein UreH-like transmembrane" evidence="2">
    <location>
        <begin position="6"/>
        <end position="203"/>
    </location>
</feature>
<organism evidence="3 4">
    <name type="scientific">Rufibacter radiotolerans</name>
    <dbReference type="NCBI Taxonomy" id="1379910"/>
    <lineage>
        <taxon>Bacteria</taxon>
        <taxon>Pseudomonadati</taxon>
        <taxon>Bacteroidota</taxon>
        <taxon>Cytophagia</taxon>
        <taxon>Cytophagales</taxon>
        <taxon>Hymenobacteraceae</taxon>
        <taxon>Rufibacter</taxon>
    </lineage>
</organism>
<dbReference type="OrthoDB" id="594443at2"/>
<dbReference type="PANTHER" id="PTHR42208:SF1">
    <property type="entry name" value="HEAVY METAL TRANSPORTER"/>
    <property type="match status" value="1"/>
</dbReference>
<keyword evidence="1" id="KW-1133">Transmembrane helix</keyword>
<gene>
    <name evidence="3" type="ORF">TH63_03850</name>
</gene>
<keyword evidence="1" id="KW-0472">Membrane</keyword>
<evidence type="ECO:0000313" key="4">
    <source>
        <dbReference type="Proteomes" id="UP000036458"/>
    </source>
</evidence>
<feature type="transmembrane region" description="Helical" evidence="1">
    <location>
        <begin position="68"/>
        <end position="89"/>
    </location>
</feature>